<dbReference type="AlphaFoldDB" id="A0A7G2BZY0"/>
<dbReference type="Proteomes" id="UP000515908">
    <property type="component" value="Chromosome 01"/>
</dbReference>
<dbReference type="SUPFAM" id="SSF56112">
    <property type="entry name" value="Protein kinase-like (PK-like)"/>
    <property type="match status" value="1"/>
</dbReference>
<dbReference type="GO" id="GO:1903013">
    <property type="term" value="P:response to differentiation-inducing factor 1"/>
    <property type="evidence" value="ECO:0007669"/>
    <property type="project" value="TreeGrafter"/>
</dbReference>
<dbReference type="SMART" id="SM00811">
    <property type="entry name" value="Alpha_kinase"/>
    <property type="match status" value="1"/>
</dbReference>
<evidence type="ECO:0000256" key="4">
    <source>
        <dbReference type="ARBA" id="ARBA00022777"/>
    </source>
</evidence>
<dbReference type="InterPro" id="IPR004166">
    <property type="entry name" value="a-kinase_dom"/>
</dbReference>
<keyword evidence="4 7" id="KW-0418">Kinase</keyword>
<keyword evidence="2" id="KW-0808">Transferase</keyword>
<sequence>MGAPTMIRIPHPNRGLAQGGMRACFEVFEVSDDGLSTAMVAKLFRRTILEVSERDYFNEGEIQKTCQVFLKEFSNALKKTGTTGVTPLSYIDSVVVYIPPKQIPEPMRNVRKGFFSYKTENTREFLFTMEPKLEGHFTKYTSNDGAVFYSNEVRQAIADHNARLEVLKTCEAFSHFTLEESGGSMLVCDLQGVQSFLTDPQIHTIDGECFGMGNMGAIGMQRWLARHKCNDICKKMGLKSCEKTTLKRFDNVEKREKYFKKAQANYKKSAPPLA</sequence>
<dbReference type="VEuPathDB" id="TriTrypDB:ADEAN_000045600"/>
<proteinExistence type="predicted"/>
<gene>
    <name evidence="7" type="ORF">ADEAN_000045600</name>
</gene>
<protein>
    <submittedName>
        <fullName evidence="7">Alpha-kinase family, putative</fullName>
    </submittedName>
</protein>
<evidence type="ECO:0000313" key="7">
    <source>
        <dbReference type="EMBL" id="CAD2213020.1"/>
    </source>
</evidence>
<keyword evidence="5" id="KW-0067">ATP-binding</keyword>
<feature type="domain" description="Alpha-type protein kinase" evidence="6">
    <location>
        <begin position="1"/>
        <end position="241"/>
    </location>
</feature>
<evidence type="ECO:0000259" key="6">
    <source>
        <dbReference type="PROSITE" id="PS51158"/>
    </source>
</evidence>
<dbReference type="InterPro" id="IPR011009">
    <property type="entry name" value="Kinase-like_dom_sf"/>
</dbReference>
<reference evidence="7 8" key="1">
    <citation type="submission" date="2020-08" db="EMBL/GenBank/DDBJ databases">
        <authorList>
            <person name="Newling K."/>
            <person name="Davey J."/>
            <person name="Forrester S."/>
        </authorList>
    </citation>
    <scope>NUCLEOTIDE SEQUENCE [LARGE SCALE GENOMIC DNA]</scope>
    <source>
        <strain evidence="8">Crithidia deanei Carvalho (ATCC PRA-265)</strain>
    </source>
</reference>
<keyword evidence="3" id="KW-0547">Nucleotide-binding</keyword>
<evidence type="ECO:0000313" key="8">
    <source>
        <dbReference type="Proteomes" id="UP000515908"/>
    </source>
</evidence>
<organism evidence="7 8">
    <name type="scientific">Angomonas deanei</name>
    <dbReference type="NCBI Taxonomy" id="59799"/>
    <lineage>
        <taxon>Eukaryota</taxon>
        <taxon>Discoba</taxon>
        <taxon>Euglenozoa</taxon>
        <taxon>Kinetoplastea</taxon>
        <taxon>Metakinetoplastina</taxon>
        <taxon>Trypanosomatida</taxon>
        <taxon>Trypanosomatidae</taxon>
        <taxon>Strigomonadinae</taxon>
        <taxon>Angomonas</taxon>
    </lineage>
</organism>
<dbReference type="GO" id="GO:0004674">
    <property type="term" value="F:protein serine/threonine kinase activity"/>
    <property type="evidence" value="ECO:0007669"/>
    <property type="project" value="UniProtKB-KW"/>
</dbReference>
<evidence type="ECO:0000256" key="1">
    <source>
        <dbReference type="ARBA" id="ARBA00022527"/>
    </source>
</evidence>
<dbReference type="OrthoDB" id="301415at2759"/>
<dbReference type="InterPro" id="IPR051852">
    <property type="entry name" value="Alpha-type_PK"/>
</dbReference>
<dbReference type="GO" id="GO:0005524">
    <property type="term" value="F:ATP binding"/>
    <property type="evidence" value="ECO:0007669"/>
    <property type="project" value="UniProtKB-KW"/>
</dbReference>
<name>A0A7G2BZY0_9TRYP</name>
<accession>A0A7G2BZY0</accession>
<dbReference type="PANTHER" id="PTHR45992:SF2">
    <property type="entry name" value="EUKARYOTIC ELONGATION FACTOR 2 KINASE"/>
    <property type="match status" value="1"/>
</dbReference>
<dbReference type="PANTHER" id="PTHR45992">
    <property type="entry name" value="EUKARYOTIC ELONGATION FACTOR 2 KINASE-RELATED"/>
    <property type="match status" value="1"/>
</dbReference>
<evidence type="ECO:0000256" key="2">
    <source>
        <dbReference type="ARBA" id="ARBA00022679"/>
    </source>
</evidence>
<evidence type="ECO:0000256" key="3">
    <source>
        <dbReference type="ARBA" id="ARBA00022741"/>
    </source>
</evidence>
<evidence type="ECO:0000256" key="5">
    <source>
        <dbReference type="ARBA" id="ARBA00022840"/>
    </source>
</evidence>
<keyword evidence="8" id="KW-1185">Reference proteome</keyword>
<dbReference type="Gene3D" id="3.20.200.10">
    <property type="entry name" value="MHCK/EF2 kinase"/>
    <property type="match status" value="1"/>
</dbReference>
<keyword evidence="1" id="KW-0723">Serine/threonine-protein kinase</keyword>
<dbReference type="Pfam" id="PF02816">
    <property type="entry name" value="Alpha_kinase"/>
    <property type="match status" value="1"/>
</dbReference>
<dbReference type="CDD" id="cd04515">
    <property type="entry name" value="Alpha_kinase"/>
    <property type="match status" value="1"/>
</dbReference>
<dbReference type="PROSITE" id="PS51158">
    <property type="entry name" value="ALPHA_KINASE"/>
    <property type="match status" value="1"/>
</dbReference>
<dbReference type="EMBL" id="LR877145">
    <property type="protein sequence ID" value="CAD2213020.1"/>
    <property type="molecule type" value="Genomic_DNA"/>
</dbReference>
<dbReference type="GO" id="GO:0031037">
    <property type="term" value="P:myosin II filament disassembly"/>
    <property type="evidence" value="ECO:0007669"/>
    <property type="project" value="TreeGrafter"/>
</dbReference>